<evidence type="ECO:0000313" key="2">
    <source>
        <dbReference type="EMBL" id="GAA2118278.1"/>
    </source>
</evidence>
<proteinExistence type="predicted"/>
<keyword evidence="3" id="KW-1185">Reference proteome</keyword>
<evidence type="ECO:0000259" key="1">
    <source>
        <dbReference type="Pfam" id="PF01370"/>
    </source>
</evidence>
<dbReference type="InterPro" id="IPR036291">
    <property type="entry name" value="NAD(P)-bd_dom_sf"/>
</dbReference>
<dbReference type="Proteomes" id="UP001500575">
    <property type="component" value="Unassembled WGS sequence"/>
</dbReference>
<name>A0ABP5JNY0_9ACTN</name>
<evidence type="ECO:0000313" key="3">
    <source>
        <dbReference type="Proteomes" id="UP001500575"/>
    </source>
</evidence>
<organism evidence="2 3">
    <name type="scientific">Nocardioides bigeumensis</name>
    <dbReference type="NCBI Taxonomy" id="433657"/>
    <lineage>
        <taxon>Bacteria</taxon>
        <taxon>Bacillati</taxon>
        <taxon>Actinomycetota</taxon>
        <taxon>Actinomycetes</taxon>
        <taxon>Propionibacteriales</taxon>
        <taxon>Nocardioidaceae</taxon>
        <taxon>Nocardioides</taxon>
    </lineage>
</organism>
<sequence>MSERILVLGGTHHVGRAVVEEALRRGHAVTTVNRGQSGTPAAGAEARHADRTDVAALTAALGDDTWDAVVDTWSFAPSAVQASARALSGRVGHYTYISSRSVYTWPIPHGVDESAPVVDGAPDADVTDYAADKRGGELAAEEFGGDLLIARAGLILGPYERVGRLPWWFRRISQAAQGSRVPAPGPYDRPLQYIDARDLAAFALDRPVGVYDTVSRPGHTTIGLLLDEVVRVSGAGAELVWLSPETIEEAGVSGWTELPIWVPPKGELSSLHDSDTTKAHDAGLRCRPMPETVGDTWAWLQAEGYPVGSARAGTGLDAEGEARLWAAAETRGELASER</sequence>
<dbReference type="Pfam" id="PF01370">
    <property type="entry name" value="Epimerase"/>
    <property type="match status" value="1"/>
</dbReference>
<dbReference type="Gene3D" id="3.40.50.720">
    <property type="entry name" value="NAD(P)-binding Rossmann-like Domain"/>
    <property type="match status" value="1"/>
</dbReference>
<accession>A0ABP5JNY0</accession>
<feature type="domain" description="NAD-dependent epimerase/dehydratase" evidence="1">
    <location>
        <begin position="5"/>
        <end position="202"/>
    </location>
</feature>
<protein>
    <submittedName>
        <fullName evidence="2">SDR family oxidoreductase</fullName>
    </submittedName>
</protein>
<comment type="caution">
    <text evidence="2">The sequence shown here is derived from an EMBL/GenBank/DDBJ whole genome shotgun (WGS) entry which is preliminary data.</text>
</comment>
<gene>
    <name evidence="2" type="ORF">GCM10009843_10040</name>
</gene>
<reference evidence="3" key="1">
    <citation type="journal article" date="2019" name="Int. J. Syst. Evol. Microbiol.">
        <title>The Global Catalogue of Microorganisms (GCM) 10K type strain sequencing project: providing services to taxonomists for standard genome sequencing and annotation.</title>
        <authorList>
            <consortium name="The Broad Institute Genomics Platform"/>
            <consortium name="The Broad Institute Genome Sequencing Center for Infectious Disease"/>
            <person name="Wu L."/>
            <person name="Ma J."/>
        </authorList>
    </citation>
    <scope>NUCLEOTIDE SEQUENCE [LARGE SCALE GENOMIC DNA]</scope>
    <source>
        <strain evidence="3">JCM 16021</strain>
    </source>
</reference>
<dbReference type="InterPro" id="IPR001509">
    <property type="entry name" value="Epimerase_deHydtase"/>
</dbReference>
<dbReference type="EMBL" id="BAAAQQ010000002">
    <property type="protein sequence ID" value="GAA2118278.1"/>
    <property type="molecule type" value="Genomic_DNA"/>
</dbReference>
<dbReference type="RefSeq" id="WP_344302543.1">
    <property type="nucleotide sequence ID" value="NZ_BAAAQQ010000002.1"/>
</dbReference>
<dbReference type="SUPFAM" id="SSF51735">
    <property type="entry name" value="NAD(P)-binding Rossmann-fold domains"/>
    <property type="match status" value="1"/>
</dbReference>